<dbReference type="CDD" id="cd00033">
    <property type="entry name" value="CCP"/>
    <property type="match status" value="12"/>
</dbReference>
<dbReference type="Pfam" id="PF00084">
    <property type="entry name" value="Sushi"/>
    <property type="match status" value="14"/>
</dbReference>
<keyword evidence="3 4" id="KW-1015">Disulfide bond</keyword>
<feature type="domain" description="Sushi" evidence="6">
    <location>
        <begin position="748"/>
        <end position="806"/>
    </location>
</feature>
<accession>A0A8C8S308</accession>
<feature type="disulfide bond" evidence="4">
    <location>
        <begin position="994"/>
        <end position="1037"/>
    </location>
</feature>
<feature type="disulfide bond" evidence="4">
    <location>
        <begin position="870"/>
        <end position="913"/>
    </location>
</feature>
<dbReference type="FunFam" id="2.10.70.10:FF:000026">
    <property type="entry name" value="Complement inhibitory factor H"/>
    <property type="match status" value="2"/>
</dbReference>
<dbReference type="SUPFAM" id="SSF57535">
    <property type="entry name" value="Complement control module/SCR domain"/>
    <property type="match status" value="20"/>
</dbReference>
<feature type="disulfide bond" evidence="4">
    <location>
        <begin position="1123"/>
        <end position="1166"/>
    </location>
</feature>
<dbReference type="Gene3D" id="2.10.70.10">
    <property type="entry name" value="Complement Module, domain 1"/>
    <property type="match status" value="20"/>
</dbReference>
<feature type="domain" description="Sushi" evidence="6">
    <location>
        <begin position="868"/>
        <end position="926"/>
    </location>
</feature>
<proteinExistence type="predicted"/>
<dbReference type="PANTHER" id="PTHR45785">
    <property type="entry name" value="COMPLEMENT FACTOR H-RELATED"/>
    <property type="match status" value="1"/>
</dbReference>
<evidence type="ECO:0000256" key="1">
    <source>
        <dbReference type="ARBA" id="ARBA00022659"/>
    </source>
</evidence>
<dbReference type="SMART" id="SM00032">
    <property type="entry name" value="CCP"/>
    <property type="match status" value="19"/>
</dbReference>
<dbReference type="PROSITE" id="PS50923">
    <property type="entry name" value="SUSHI"/>
    <property type="match status" value="14"/>
</dbReference>
<feature type="chain" id="PRO_5034064972" description="Sushi domain-containing protein" evidence="5">
    <location>
        <begin position="22"/>
        <end position="1317"/>
    </location>
</feature>
<feature type="domain" description="Sushi" evidence="6">
    <location>
        <begin position="561"/>
        <end position="629"/>
    </location>
</feature>
<sequence>MTLLSCIIIHLLWAFCAKGQGKPCDYPHIENGRLTGYFKNDREQAFPVHLGVKIFYRCFDGYVSKSETTWNVIRCTANGWDPMPKCLRKCSPSQLANGRFLNLWQKYYKEGDETSYVCDRDYIPASQQAKVTCTKYDWVPTPRCLFSGFQGKKGRTLLPEESDDVFSLAPASLTRIDNLPLLPGSGSSGSPHAGLLRLPKSCERREVPHGYFYEIKNRFNLTEKATYRCQIGYTTPEGNETGEIQCLEEGWSTFPECIKTCRRPAFEHIHFQTSKMVFLPEDILEYECADGYQTVNKISIDHTVCGINGWTPEPQCLEEIKACGSPPNIMNGNIISELHEKYQHGDSVEYDCNLRFKMIGSKNIECIDGEWSSLPSCIKEEKTCVLPPSIVRGSPINVNKNQYFHGDSVEYSCEGNLEIVGTNSIKCLSGEWTSLPSCADPSVKCALPGNLENIRFFSVRQRNFNHRDIVRYRCNSDVMKVKQTVCEYGKWSPKPECIENKRKCPPPPQLPGAAKITEKRNYEIGEKIAFMCLENFKLHGMKEIICENGKWQSPPRCVEEKSCLQPHPIENGEILSLENQSLSMEKPRPETYPNGTRLKYRCNVGFMLRGSSEIICNMEEWTSPPACIEMPCRDAPVIPHAQIKGSIKKNYESGERVHYECHPGFVAVGSQDVTCRRGQWTQLPECQDRTCGDPPAVPNADIINRRDRRYWPAERVQYRCHEGFESHGLNDVICINREWSQPPTCEDMLCGPAPAISNGHIQGHGKQRYFPGERVRYRCQEGLSLIGSQTVICQKTKWSEPPQCRGAGGKCGPPPHIDNGDIVSFPLKQYVSNSTVEYKCQSLHILSGSKSVRCDSGQWTDPPVCLVPACEQPPDIDFGEIISGEKLQYVASDTVQYGCYPGYTLAGSEWITCDGRNWMSPPKCLAPCTITKQQLEEKKLLLPSGRRRTVMVPNDQIVEFSCSEGYNLTVPSERKCLDGHIDFPLCISETGKKCGRPPGVANGDITTFLEKEYASGSAVEYICQKFYTVKGQSKSFCNNGNWTETPICEEPCVISQEEMQSRGIELTERYSGKQYIQHGDFVVFKCKSGLVLQAFLSPSDFTVQCDSGNIVYPQCNKDVLGRCGPPPSIRNGEIISELLPVYASGSSVEYKCRSFHGITVSKTITCRLGKWTAPPVCSESCTTSPEDMDKNNIQLKWSSNTKVLVKSGDTVEFDCKDGYVRDPTSSAFRVQCMEGKLAYPKCKRRELCTTSPEDIDKNNLQLKWSSNTRLHVESGDIVEFACKDGYVRDPTSSAFRVRCMDRKLVYPKCKRGVLQKE</sequence>
<name>A0A8C8S308_9SAUR</name>
<feature type="domain" description="Sushi" evidence="6">
    <location>
        <begin position="321"/>
        <end position="379"/>
    </location>
</feature>
<evidence type="ECO:0000313" key="8">
    <source>
        <dbReference type="Proteomes" id="UP000694393"/>
    </source>
</evidence>
<feature type="disulfide bond" evidence="4">
    <location>
        <begin position="384"/>
        <end position="427"/>
    </location>
</feature>
<feature type="disulfide bond" evidence="4">
    <location>
        <begin position="750"/>
        <end position="793"/>
    </location>
</feature>
<keyword evidence="1 4" id="KW-0768">Sushi</keyword>
<feature type="domain" description="Sushi" evidence="6">
    <location>
        <begin position="443"/>
        <end position="499"/>
    </location>
</feature>
<reference evidence="7" key="1">
    <citation type="submission" date="2025-08" db="UniProtKB">
        <authorList>
            <consortium name="Ensembl"/>
        </authorList>
    </citation>
    <scope>IDENTIFICATION</scope>
</reference>
<dbReference type="InterPro" id="IPR000436">
    <property type="entry name" value="Sushi_SCR_CCP_dom"/>
</dbReference>
<feature type="disulfide bond" evidence="4">
    <location>
        <begin position="632"/>
        <end position="675"/>
    </location>
</feature>
<evidence type="ECO:0000256" key="5">
    <source>
        <dbReference type="SAM" id="SignalP"/>
    </source>
</evidence>
<feature type="domain" description="Sushi" evidence="6">
    <location>
        <begin position="1121"/>
        <end position="1179"/>
    </location>
</feature>
<dbReference type="PANTHER" id="PTHR45785:SF7">
    <property type="entry name" value="COMPLEMENT FACTOR H"/>
    <property type="match status" value="1"/>
</dbReference>
<evidence type="ECO:0000256" key="2">
    <source>
        <dbReference type="ARBA" id="ARBA00022729"/>
    </source>
</evidence>
<feature type="disulfide bond" evidence="4">
    <location>
        <begin position="323"/>
        <end position="366"/>
    </location>
</feature>
<feature type="domain" description="Sushi" evidence="6">
    <location>
        <begin position="88"/>
        <end position="146"/>
    </location>
</feature>
<feature type="disulfide bond" evidence="4">
    <location>
        <begin position="90"/>
        <end position="133"/>
    </location>
</feature>
<evidence type="ECO:0000256" key="4">
    <source>
        <dbReference type="PROSITE-ProRule" id="PRU00302"/>
    </source>
</evidence>
<keyword evidence="8" id="KW-1185">Reference proteome</keyword>
<feature type="domain" description="Sushi" evidence="6">
    <location>
        <begin position="809"/>
        <end position="867"/>
    </location>
</feature>
<dbReference type="InterPro" id="IPR051503">
    <property type="entry name" value="ComplSys_Reg/VirEntry_Med"/>
</dbReference>
<dbReference type="Ensembl" id="ENSPCET00000013755.1">
    <property type="protein sequence ID" value="ENSPCEP00000013270.1"/>
    <property type="gene ID" value="ENSPCEG00000010544.1"/>
</dbReference>
<feature type="domain" description="Sushi" evidence="6">
    <location>
        <begin position="502"/>
        <end position="559"/>
    </location>
</feature>
<feature type="domain" description="Sushi" evidence="6">
    <location>
        <begin position="200"/>
        <end position="259"/>
    </location>
</feature>
<dbReference type="Proteomes" id="UP000694393">
    <property type="component" value="Unplaced"/>
</dbReference>
<feature type="domain" description="Sushi" evidence="6">
    <location>
        <begin position="992"/>
        <end position="1050"/>
    </location>
</feature>
<dbReference type="InterPro" id="IPR035976">
    <property type="entry name" value="Sushi/SCR/CCP_sf"/>
</dbReference>
<dbReference type="FunFam" id="2.10.70.10:FF:000060">
    <property type="entry name" value="Complement inhibitory factor H"/>
    <property type="match status" value="1"/>
</dbReference>
<feature type="domain" description="Sushi" evidence="6">
    <location>
        <begin position="630"/>
        <end position="688"/>
    </location>
</feature>
<evidence type="ECO:0000256" key="3">
    <source>
        <dbReference type="ARBA" id="ARBA00023157"/>
    </source>
</evidence>
<keyword evidence="2 5" id="KW-0732">Signal</keyword>
<evidence type="ECO:0000259" key="6">
    <source>
        <dbReference type="PROSITE" id="PS50923"/>
    </source>
</evidence>
<protein>
    <recommendedName>
        <fullName evidence="6">Sushi domain-containing protein</fullName>
    </recommendedName>
</protein>
<feature type="domain" description="Sushi" evidence="6">
    <location>
        <begin position="689"/>
        <end position="747"/>
    </location>
</feature>
<comment type="caution">
    <text evidence="4">Lacks conserved residue(s) required for the propagation of feature annotation.</text>
</comment>
<feature type="disulfide bond" evidence="4">
    <location>
        <begin position="691"/>
        <end position="734"/>
    </location>
</feature>
<feature type="domain" description="Sushi" evidence="6">
    <location>
        <begin position="382"/>
        <end position="440"/>
    </location>
</feature>
<organism evidence="7 8">
    <name type="scientific">Pelusios castaneus</name>
    <name type="common">West African mud turtle</name>
    <dbReference type="NCBI Taxonomy" id="367368"/>
    <lineage>
        <taxon>Eukaryota</taxon>
        <taxon>Metazoa</taxon>
        <taxon>Chordata</taxon>
        <taxon>Craniata</taxon>
        <taxon>Vertebrata</taxon>
        <taxon>Euteleostomi</taxon>
        <taxon>Archelosauria</taxon>
        <taxon>Testudinata</taxon>
        <taxon>Testudines</taxon>
        <taxon>Pleurodira</taxon>
        <taxon>Pelomedusidae</taxon>
        <taxon>Pelusios</taxon>
    </lineage>
</organism>
<reference evidence="7" key="2">
    <citation type="submission" date="2025-09" db="UniProtKB">
        <authorList>
            <consortium name="Ensembl"/>
        </authorList>
    </citation>
    <scope>IDENTIFICATION</scope>
</reference>
<feature type="disulfide bond" evidence="4">
    <location>
        <begin position="811"/>
        <end position="854"/>
    </location>
</feature>
<evidence type="ECO:0000313" key="7">
    <source>
        <dbReference type="Ensembl" id="ENSPCEP00000013270.1"/>
    </source>
</evidence>
<feature type="signal peptide" evidence="5">
    <location>
        <begin position="1"/>
        <end position="21"/>
    </location>
</feature>